<feature type="transmembrane region" description="Helical" evidence="2">
    <location>
        <begin position="90"/>
        <end position="114"/>
    </location>
</feature>
<dbReference type="AlphaFoldDB" id="A0A8C7AK42"/>
<dbReference type="GeneTree" id="ENSGT01150000287396"/>
<evidence type="ECO:0000256" key="2">
    <source>
        <dbReference type="SAM" id="Phobius"/>
    </source>
</evidence>
<dbReference type="PANTHER" id="PTHR34313">
    <property type="entry name" value="ENDOGENOUS RETROVIRUS GROUP K MEMBER 113 ENV POLYPROTEIN-RELATED"/>
    <property type="match status" value="1"/>
</dbReference>
<dbReference type="InterPro" id="IPR000328">
    <property type="entry name" value="GP41-like"/>
</dbReference>
<proteinExistence type="predicted"/>
<dbReference type="GO" id="GO:0005198">
    <property type="term" value="F:structural molecule activity"/>
    <property type="evidence" value="ECO:0007669"/>
    <property type="project" value="InterPro"/>
</dbReference>
<dbReference type="Proteomes" id="UP000694425">
    <property type="component" value="Unplaced"/>
</dbReference>
<dbReference type="Ensembl" id="ENSNVIT00000011450.1">
    <property type="protein sequence ID" value="ENSNVIP00000009791.1"/>
    <property type="gene ID" value="ENSNVIG00000007755.1"/>
</dbReference>
<feature type="domain" description="Retroviral envelope protein GP41-like" evidence="3">
    <location>
        <begin position="108"/>
        <end position="222"/>
    </location>
</feature>
<keyword evidence="2" id="KW-0472">Membrane</keyword>
<keyword evidence="5" id="KW-1185">Reference proteome</keyword>
<sequence>MPQGHINLLTCPGAPITGYGHQSGLDVRVPCAQFKCIALHSLHDLSQCWNFTAFKLAVIMRIPTLVPISVFIPEDKLPVVLSRKKRDFGITAAIVTALAISTAAVTAAAVSLAATVPTAEAVNTLAAGTAAALQTQTQINAHLQAGILIVNQRVELVQEQVDILGALLGLGCIAPFPAICVTPIAYTNMSNLQNVSRQLSQYLQGAWSDNFQNFARVRVCNQLPSQSYFKHSAVCSSLPNNGLAQLVFLSSFLLAFCFYSEKFASGEHSS</sequence>
<name>A0A8C7AK42_NEOVI</name>
<reference evidence="4" key="1">
    <citation type="submission" date="2025-08" db="UniProtKB">
        <authorList>
            <consortium name="Ensembl"/>
        </authorList>
    </citation>
    <scope>IDENTIFICATION</scope>
</reference>
<reference evidence="4" key="2">
    <citation type="submission" date="2025-09" db="UniProtKB">
        <authorList>
            <consortium name="Ensembl"/>
        </authorList>
    </citation>
    <scope>IDENTIFICATION</scope>
</reference>
<protein>
    <recommendedName>
        <fullName evidence="3">Retroviral envelope protein GP41-like domain-containing protein</fullName>
    </recommendedName>
</protein>
<keyword evidence="2" id="KW-0812">Transmembrane</keyword>
<keyword evidence="2" id="KW-1133">Transmembrane helix</keyword>
<comment type="subcellular location">
    <subcellularLocation>
        <location evidence="1">Virion</location>
    </subcellularLocation>
</comment>
<evidence type="ECO:0000259" key="3">
    <source>
        <dbReference type="Pfam" id="PF00517"/>
    </source>
</evidence>
<evidence type="ECO:0000313" key="4">
    <source>
        <dbReference type="Ensembl" id="ENSNVIP00000009791.1"/>
    </source>
</evidence>
<accession>A0A8C7AK42</accession>
<evidence type="ECO:0000256" key="1">
    <source>
        <dbReference type="ARBA" id="ARBA00004328"/>
    </source>
</evidence>
<dbReference type="PANTHER" id="PTHR34313:SF2">
    <property type="entry name" value="ENDOGENOUS RETROVIRUS GROUP K MEMBER 21 ENV POLYPROTEIN-LIKE"/>
    <property type="match status" value="1"/>
</dbReference>
<evidence type="ECO:0000313" key="5">
    <source>
        <dbReference type="Proteomes" id="UP000694425"/>
    </source>
</evidence>
<dbReference type="InterPro" id="IPR051255">
    <property type="entry name" value="Retroviral_env_glycoprotein"/>
</dbReference>
<dbReference type="Pfam" id="PF00517">
    <property type="entry name" value="GP41"/>
    <property type="match status" value="1"/>
</dbReference>
<organism evidence="4 5">
    <name type="scientific">Neovison vison</name>
    <name type="common">American mink</name>
    <name type="synonym">Mustela vison</name>
    <dbReference type="NCBI Taxonomy" id="452646"/>
    <lineage>
        <taxon>Eukaryota</taxon>
        <taxon>Metazoa</taxon>
        <taxon>Chordata</taxon>
        <taxon>Craniata</taxon>
        <taxon>Vertebrata</taxon>
        <taxon>Euteleostomi</taxon>
        <taxon>Mammalia</taxon>
        <taxon>Eutheria</taxon>
        <taxon>Laurasiatheria</taxon>
        <taxon>Carnivora</taxon>
        <taxon>Caniformia</taxon>
        <taxon>Musteloidea</taxon>
        <taxon>Mustelidae</taxon>
        <taxon>Mustelinae</taxon>
        <taxon>Neogale</taxon>
    </lineage>
</organism>